<gene>
    <name evidence="2" type="ORF">METZ01_LOCUS509411</name>
</gene>
<dbReference type="PANTHER" id="PTHR42949">
    <property type="entry name" value="ANAEROBIC GLYCEROL-3-PHOSPHATE DEHYDROGENASE SUBUNIT B"/>
    <property type="match status" value="1"/>
</dbReference>
<dbReference type="EMBL" id="UINC01226178">
    <property type="protein sequence ID" value="SVE56557.1"/>
    <property type="molecule type" value="Genomic_DNA"/>
</dbReference>
<organism evidence="2">
    <name type="scientific">marine metagenome</name>
    <dbReference type="NCBI Taxonomy" id="408172"/>
    <lineage>
        <taxon>unclassified sequences</taxon>
        <taxon>metagenomes</taxon>
        <taxon>ecological metagenomes</taxon>
    </lineage>
</organism>
<dbReference type="PANTHER" id="PTHR42949:SF3">
    <property type="entry name" value="ANAEROBIC GLYCEROL-3-PHOSPHATE DEHYDROGENASE SUBUNIT B"/>
    <property type="match status" value="1"/>
</dbReference>
<dbReference type="PRINTS" id="PR00368">
    <property type="entry name" value="FADPNR"/>
</dbReference>
<dbReference type="SUPFAM" id="SSF51905">
    <property type="entry name" value="FAD/NAD(P)-binding domain"/>
    <property type="match status" value="1"/>
</dbReference>
<evidence type="ECO:0008006" key="3">
    <source>
        <dbReference type="Google" id="ProtNLM"/>
    </source>
</evidence>
<dbReference type="AlphaFoldDB" id="A0A383EI68"/>
<feature type="non-terminal residue" evidence="2">
    <location>
        <position position="1"/>
    </location>
</feature>
<reference evidence="2" key="1">
    <citation type="submission" date="2018-05" db="EMBL/GenBank/DDBJ databases">
        <authorList>
            <person name="Lanie J.A."/>
            <person name="Ng W.-L."/>
            <person name="Kazmierczak K.M."/>
            <person name="Andrzejewski T.M."/>
            <person name="Davidsen T.M."/>
            <person name="Wayne K.J."/>
            <person name="Tettelin H."/>
            <person name="Glass J.I."/>
            <person name="Rusch D."/>
            <person name="Podicherti R."/>
            <person name="Tsui H.-C.T."/>
            <person name="Winkler M.E."/>
        </authorList>
    </citation>
    <scope>NUCLEOTIDE SEQUENCE</scope>
</reference>
<keyword evidence="1" id="KW-0560">Oxidoreductase</keyword>
<dbReference type="GO" id="GO:0016491">
    <property type="term" value="F:oxidoreductase activity"/>
    <property type="evidence" value="ECO:0007669"/>
    <property type="project" value="UniProtKB-KW"/>
</dbReference>
<dbReference type="Gene3D" id="3.50.50.60">
    <property type="entry name" value="FAD/NAD(P)-binding domain"/>
    <property type="match status" value="1"/>
</dbReference>
<proteinExistence type="predicted"/>
<dbReference type="Pfam" id="PF12831">
    <property type="entry name" value="FAD_oxidored"/>
    <property type="match status" value="1"/>
</dbReference>
<accession>A0A383EI68</accession>
<evidence type="ECO:0000256" key="1">
    <source>
        <dbReference type="ARBA" id="ARBA00023002"/>
    </source>
</evidence>
<protein>
    <recommendedName>
        <fullName evidence="3">FAD/NAD(P)-binding domain-containing protein</fullName>
    </recommendedName>
</protein>
<dbReference type="InterPro" id="IPR036188">
    <property type="entry name" value="FAD/NAD-bd_sf"/>
</dbReference>
<feature type="non-terminal residue" evidence="2">
    <location>
        <position position="231"/>
    </location>
</feature>
<sequence length="231" mass="25554">VVGAGFYYKTFMRPQSLWRYYEKFIRQSAGFSKAPKHSDPERYEHRNAHCDVLVAGAGPAGLMAALTAASAGARVIIADDQAEFGGSLLSSRENIDSKPACEWVRQMVAALAKFDDVILLNRSTVFGYHDHNFLTIVQECEDHVRQREWRVRAKQVVLAQGAFERPLVFCNNDRPGIMQASAVSTYINRYALCPGSRAVVFTNNDSAYQTAIDLQRAGATVAAVVDSRCQG</sequence>
<dbReference type="InterPro" id="IPR051691">
    <property type="entry name" value="Metab_Enz_Cyan_OpOx_G3PDH"/>
</dbReference>
<name>A0A383EI68_9ZZZZ</name>
<dbReference type="PRINTS" id="PR00469">
    <property type="entry name" value="PNDRDTASEII"/>
</dbReference>
<evidence type="ECO:0000313" key="2">
    <source>
        <dbReference type="EMBL" id="SVE56557.1"/>
    </source>
</evidence>